<evidence type="ECO:0000259" key="11">
    <source>
        <dbReference type="PROSITE" id="PS50020"/>
    </source>
</evidence>
<dbReference type="InterPro" id="IPR000719">
    <property type="entry name" value="Prot_kinase_dom"/>
</dbReference>
<evidence type="ECO:0000313" key="15">
    <source>
        <dbReference type="Proteomes" id="UP001152797"/>
    </source>
</evidence>
<evidence type="ECO:0000313" key="13">
    <source>
        <dbReference type="EMBL" id="CAL1140819.1"/>
    </source>
</evidence>
<dbReference type="Proteomes" id="UP001152797">
    <property type="component" value="Unassembled WGS sequence"/>
</dbReference>
<dbReference type="PROSITE" id="PS00710">
    <property type="entry name" value="PGM_PMM"/>
    <property type="match status" value="1"/>
</dbReference>
<dbReference type="SUPFAM" id="SSF53738">
    <property type="entry name" value="Phosphoglucomutase, first 3 domains"/>
    <property type="match status" value="3"/>
</dbReference>
<name>A0A9P1C9A9_9DINO</name>
<dbReference type="InterPro" id="IPR011009">
    <property type="entry name" value="Kinase-like_dom_sf"/>
</dbReference>
<dbReference type="InterPro" id="IPR005845">
    <property type="entry name" value="A-D-PHexomutase_a/b/a-II"/>
</dbReference>
<dbReference type="PROSITE" id="PS00107">
    <property type="entry name" value="PROTEIN_KINASE_ATP"/>
    <property type="match status" value="1"/>
</dbReference>
<feature type="binding site" evidence="7">
    <location>
        <position position="33"/>
    </location>
    <ligand>
        <name>ATP</name>
        <dbReference type="ChEBI" id="CHEBI:30616"/>
    </ligand>
</feature>
<organism evidence="12">
    <name type="scientific">Cladocopium goreaui</name>
    <dbReference type="NCBI Taxonomy" id="2562237"/>
    <lineage>
        <taxon>Eukaryota</taxon>
        <taxon>Sar</taxon>
        <taxon>Alveolata</taxon>
        <taxon>Dinophyceae</taxon>
        <taxon>Suessiales</taxon>
        <taxon>Symbiodiniaceae</taxon>
        <taxon>Cladocopium</taxon>
    </lineage>
</organism>
<feature type="compositionally biased region" description="Low complexity" evidence="9">
    <location>
        <begin position="546"/>
        <end position="556"/>
    </location>
</feature>
<keyword evidence="15" id="KW-1185">Reference proteome</keyword>
<dbReference type="InterPro" id="IPR001202">
    <property type="entry name" value="WW_dom"/>
</dbReference>
<feature type="coiled-coil region" evidence="8">
    <location>
        <begin position="320"/>
        <end position="361"/>
    </location>
</feature>
<dbReference type="InterPro" id="IPR036020">
    <property type="entry name" value="WW_dom_sf"/>
</dbReference>
<comment type="cofactor">
    <cofactor evidence="1">
        <name>Mg(2+)</name>
        <dbReference type="ChEBI" id="CHEBI:18420"/>
    </cofactor>
</comment>
<sequence>MNNYHLYEEIGRGKYSQVYKGRKKFTIHFVAVKSTEKCQREKVMTEVELLSGLRHPNVIEYLNCYETRNHLWVIFEYCAGGDLLRLLKQDSRLPEDRVRIFGRQICAGLLHIHSRGIIFCDLKPSNILFTEDEVLKLSHFGQALRVEAVNNSGPSGPGRRHGTAQYMAPELFSEAGLHSFSSDLWSLGCVLHELFSGSPPFTAVSSQQLQCLVMDAAVPKMPGATPEFQDLTSELLRPLLRRLAWPQLRAHRWWRGERLGEDNDAQALPREPPLKSCRTVAQNLPKKRPPRRWMSVQDLVTEVEVALVEGDRLDKDSSAYANLRREALSLRLENDALNEKVAELEEARAQYIAQEEGLTEKLKADGAFWYEKDIVEMTRKIQEVDYKIAGLRHKHHHNIKDVGSLKRTMSLIEKRGKAGRAQSEPPNPTGEAPLSIHKNSSGVDHPSVPAAMVRGSDGAELGSLFNKMFFGMKTRVPGVFLPAPKSSPAKAKGGPPKPLLSRANDGSGEDEMDVPKDDVDTAEKRRPRSPARPARPAVPSAPPKRPAVARAAAPRRLNGLKTPAMAPQVSEARGPPLRLNVPESRKRKLVPEPPSYPPEVWERVIDSSRNAVYYWEHRTRRSSWDVPPRCFGWWERLRTEHTNLEFFWNSATHQTLWNLPLAPTPSAASVSLALGDEPVCRSLPLRALPDVKQVTTLIDKTEEALDRGEVSDAMQLEADLTEVVEGLRQESAKIWPKISSYEAAILELSGQMSETQHQLQAVLHTPTREADDLRTHLKAQINQVKRMMAQLGRLRDIQRVNAQEIGMVERERAKLKRYCRVRKLLEEGDETKLREKITVLQADTDRCEKRLHSHTARAGNFAGFLAVRARIGQFDEISRFSQLNPSSSPTRVHAPMSDMSAKKQRTNGPTARPPVASESDECWKTWAERWASWDPNPTTKEQLLSIVKAGDVLKLRKLLLRRLEFGTAGLRGAMGLGSCCMNDLVVLQSTQGICAYLESVFGSSAATRGVCLGFDHRSAAGCSSKSFALHAANVFLSRGFKVWLYRDVVATPFVPWCLEQRGCCAGVMITASHNPAADNGYKVYWENGAQIIPPHDAKMAALIEENLEPWESLADVEGVLKHPLCKDPKADGVMDAYFQRLPTLRCSEEIVAKAMPVVYTAMHGVGCTFVQQAFDAFGHGRSALHLVVAQCEPDPTFPTVAFPNPEEGKGALKLAFEEAERQKATLVLANDPDADRLAVAERKDLLAPWHVFTGNELGALLGHWAWHCWRKRHPTADRADISKVCMVGSAVSSKFLARIAAKEGFKFVETLTGFKWMGSKSADLRAEGFEVIFAYEEAIGFCCGDIVKDKDGIAAASVFVEMAKTWSLEGRSCKQQLQELYEKYGALQSLNSYVKSPDPSITAGIFAAQRGSDKSSYPKAVGDFKVTAVRDLTIGYDSRTSDGKPELPLNLGGEMITYYFGEVDAEVTLRTSGTEPKIKWYSEMRSDVAGDPKLQSLVRHVVCSLLEPVANGLEIRPEDRDFLL</sequence>
<keyword evidence="7" id="KW-0067">ATP-binding</keyword>
<evidence type="ECO:0000313" key="12">
    <source>
        <dbReference type="EMBL" id="CAI3987444.1"/>
    </source>
</evidence>
<comment type="caution">
    <text evidence="12">The sequence shown here is derived from an EMBL/GenBank/DDBJ whole genome shotgun (WGS) entry which is preliminary data.</text>
</comment>
<evidence type="ECO:0000313" key="14">
    <source>
        <dbReference type="EMBL" id="CAL4774756.1"/>
    </source>
</evidence>
<protein>
    <submittedName>
        <fullName evidence="14">Phosphoglucomutase</fullName>
    </submittedName>
</protein>
<dbReference type="GO" id="GO:0000287">
    <property type="term" value="F:magnesium ion binding"/>
    <property type="evidence" value="ECO:0007669"/>
    <property type="project" value="InterPro"/>
</dbReference>
<feature type="region of interest" description="Disordered" evidence="9">
    <location>
        <begin position="413"/>
        <end position="451"/>
    </location>
</feature>
<dbReference type="InterPro" id="IPR016055">
    <property type="entry name" value="A-D-PHexomutase_a/b/a-I/II/III"/>
</dbReference>
<dbReference type="Pfam" id="PF02879">
    <property type="entry name" value="PGM_PMM_II"/>
    <property type="match status" value="1"/>
</dbReference>
<dbReference type="SMART" id="SM00220">
    <property type="entry name" value="S_TKc"/>
    <property type="match status" value="1"/>
</dbReference>
<feature type="domain" description="WW" evidence="11">
    <location>
        <begin position="634"/>
        <end position="662"/>
    </location>
</feature>
<gene>
    <name evidence="12" type="ORF">C1SCF055_LOCUS14715</name>
</gene>
<dbReference type="EMBL" id="CAMXCT010001168">
    <property type="protein sequence ID" value="CAI3987444.1"/>
    <property type="molecule type" value="Genomic_DNA"/>
</dbReference>
<dbReference type="PANTHER" id="PTHR45745">
    <property type="entry name" value="PHOSPHOMANNOMUTASE 45A"/>
    <property type="match status" value="1"/>
</dbReference>
<dbReference type="GO" id="GO:0005634">
    <property type="term" value="C:nucleus"/>
    <property type="evidence" value="ECO:0007669"/>
    <property type="project" value="TreeGrafter"/>
</dbReference>
<dbReference type="CDD" id="cd05799">
    <property type="entry name" value="PGM2"/>
    <property type="match status" value="1"/>
</dbReference>
<keyword evidence="4" id="KW-0479">Metal-binding</keyword>
<dbReference type="GO" id="GO:0004672">
    <property type="term" value="F:protein kinase activity"/>
    <property type="evidence" value="ECO:0007669"/>
    <property type="project" value="InterPro"/>
</dbReference>
<dbReference type="CDD" id="cd00201">
    <property type="entry name" value="WW"/>
    <property type="match status" value="1"/>
</dbReference>
<feature type="region of interest" description="Disordered" evidence="9">
    <location>
        <begin position="882"/>
        <end position="918"/>
    </location>
</feature>
<comment type="similarity">
    <text evidence="2">Belongs to the phosphohexose mutase family.</text>
</comment>
<dbReference type="SUPFAM" id="SSF56112">
    <property type="entry name" value="Protein kinase-like (PK-like)"/>
    <property type="match status" value="1"/>
</dbReference>
<dbReference type="Gene3D" id="1.10.510.10">
    <property type="entry name" value="Transferase(Phosphotransferase) domain 1"/>
    <property type="match status" value="1"/>
</dbReference>
<dbReference type="SMART" id="SM00456">
    <property type="entry name" value="WW"/>
    <property type="match status" value="2"/>
</dbReference>
<dbReference type="OrthoDB" id="409777at2759"/>
<evidence type="ECO:0000256" key="7">
    <source>
        <dbReference type="PROSITE-ProRule" id="PRU10141"/>
    </source>
</evidence>
<dbReference type="InterPro" id="IPR016066">
    <property type="entry name" value="A-D-PHexomutase_CS"/>
</dbReference>
<dbReference type="Pfam" id="PF02880">
    <property type="entry name" value="PGM_PMM_III"/>
    <property type="match status" value="1"/>
</dbReference>
<keyword evidence="6" id="KW-0413">Isomerase</keyword>
<dbReference type="GO" id="GO:0005975">
    <property type="term" value="P:carbohydrate metabolic process"/>
    <property type="evidence" value="ECO:0007669"/>
    <property type="project" value="InterPro"/>
</dbReference>
<dbReference type="PANTHER" id="PTHR45745:SF1">
    <property type="entry name" value="PHOSPHOGLUCOMUTASE 2B-RELATED"/>
    <property type="match status" value="1"/>
</dbReference>
<keyword evidence="7" id="KW-0547">Nucleotide-binding</keyword>
<feature type="compositionally biased region" description="Basic and acidic residues" evidence="9">
    <location>
        <begin position="513"/>
        <end position="524"/>
    </location>
</feature>
<dbReference type="EMBL" id="CAMXCT020001168">
    <property type="protein sequence ID" value="CAL1140819.1"/>
    <property type="molecule type" value="Genomic_DNA"/>
</dbReference>
<evidence type="ECO:0000256" key="1">
    <source>
        <dbReference type="ARBA" id="ARBA00001946"/>
    </source>
</evidence>
<dbReference type="Pfam" id="PF02878">
    <property type="entry name" value="PGM_PMM_I"/>
    <property type="match status" value="1"/>
</dbReference>
<dbReference type="GO" id="GO:0008973">
    <property type="term" value="F:phosphopentomutase activity"/>
    <property type="evidence" value="ECO:0007669"/>
    <property type="project" value="TreeGrafter"/>
</dbReference>
<dbReference type="Gene3D" id="3.40.120.10">
    <property type="entry name" value="Alpha-D-Glucose-1,6-Bisphosphate, subunit A, domain 3"/>
    <property type="match status" value="3"/>
</dbReference>
<dbReference type="PROSITE" id="PS50020">
    <property type="entry name" value="WW_DOMAIN_2"/>
    <property type="match status" value="2"/>
</dbReference>
<evidence type="ECO:0000256" key="3">
    <source>
        <dbReference type="ARBA" id="ARBA00022553"/>
    </source>
</evidence>
<feature type="domain" description="WW" evidence="11">
    <location>
        <begin position="595"/>
        <end position="629"/>
    </location>
</feature>
<evidence type="ECO:0000256" key="2">
    <source>
        <dbReference type="ARBA" id="ARBA00010231"/>
    </source>
</evidence>
<feature type="compositionally biased region" description="Low complexity" evidence="9">
    <location>
        <begin position="483"/>
        <end position="494"/>
    </location>
</feature>
<dbReference type="PROSITE" id="PS50011">
    <property type="entry name" value="PROTEIN_KINASE_DOM"/>
    <property type="match status" value="1"/>
</dbReference>
<dbReference type="InterPro" id="IPR017441">
    <property type="entry name" value="Protein_kinase_ATP_BS"/>
</dbReference>
<dbReference type="Pfam" id="PF00397">
    <property type="entry name" value="WW"/>
    <property type="match status" value="1"/>
</dbReference>
<evidence type="ECO:0000256" key="6">
    <source>
        <dbReference type="ARBA" id="ARBA00023235"/>
    </source>
</evidence>
<feature type="domain" description="Protein kinase" evidence="10">
    <location>
        <begin position="4"/>
        <end position="254"/>
    </location>
</feature>
<proteinExistence type="inferred from homology"/>
<dbReference type="SUPFAM" id="SSF51045">
    <property type="entry name" value="WW domain"/>
    <property type="match status" value="1"/>
</dbReference>
<keyword evidence="5" id="KW-0460">Magnesium</keyword>
<dbReference type="Pfam" id="PF00069">
    <property type="entry name" value="Pkinase"/>
    <property type="match status" value="1"/>
</dbReference>
<evidence type="ECO:0000256" key="4">
    <source>
        <dbReference type="ARBA" id="ARBA00022723"/>
    </source>
</evidence>
<dbReference type="InterPro" id="IPR005844">
    <property type="entry name" value="A-D-PHexomutase_a/b/a-I"/>
</dbReference>
<accession>A0A9P1C9A9</accession>
<dbReference type="EMBL" id="CAMXCT030001168">
    <property type="protein sequence ID" value="CAL4774756.1"/>
    <property type="molecule type" value="Genomic_DNA"/>
</dbReference>
<evidence type="ECO:0000259" key="10">
    <source>
        <dbReference type="PROSITE" id="PS50011"/>
    </source>
</evidence>
<dbReference type="GO" id="GO:0006166">
    <property type="term" value="P:purine ribonucleoside salvage"/>
    <property type="evidence" value="ECO:0007669"/>
    <property type="project" value="TreeGrafter"/>
</dbReference>
<feature type="region of interest" description="Disordered" evidence="9">
    <location>
        <begin position="483"/>
        <end position="558"/>
    </location>
</feature>
<reference evidence="12" key="1">
    <citation type="submission" date="2022-10" db="EMBL/GenBank/DDBJ databases">
        <authorList>
            <person name="Chen Y."/>
            <person name="Dougan E. K."/>
            <person name="Chan C."/>
            <person name="Rhodes N."/>
            <person name="Thang M."/>
        </authorList>
    </citation>
    <scope>NUCLEOTIDE SEQUENCE</scope>
</reference>
<evidence type="ECO:0000256" key="8">
    <source>
        <dbReference type="SAM" id="Coils"/>
    </source>
</evidence>
<evidence type="ECO:0000256" key="9">
    <source>
        <dbReference type="SAM" id="MobiDB-lite"/>
    </source>
</evidence>
<keyword evidence="8" id="KW-0175">Coiled coil</keyword>
<keyword evidence="3" id="KW-0597">Phosphoprotein</keyword>
<dbReference type="InterPro" id="IPR005846">
    <property type="entry name" value="A-D-PHexomutase_a/b/a-III"/>
</dbReference>
<dbReference type="GO" id="GO:0005524">
    <property type="term" value="F:ATP binding"/>
    <property type="evidence" value="ECO:0007669"/>
    <property type="project" value="UniProtKB-UniRule"/>
</dbReference>
<reference evidence="13" key="2">
    <citation type="submission" date="2024-04" db="EMBL/GenBank/DDBJ databases">
        <authorList>
            <person name="Chen Y."/>
            <person name="Shah S."/>
            <person name="Dougan E. K."/>
            <person name="Thang M."/>
            <person name="Chan C."/>
        </authorList>
    </citation>
    <scope>NUCLEOTIDE SEQUENCE [LARGE SCALE GENOMIC DNA]</scope>
</reference>
<dbReference type="PROSITE" id="PS01159">
    <property type="entry name" value="WW_DOMAIN_1"/>
    <property type="match status" value="1"/>
</dbReference>
<evidence type="ECO:0000256" key="5">
    <source>
        <dbReference type="ARBA" id="ARBA00022842"/>
    </source>
</evidence>